<reference evidence="1 2" key="1">
    <citation type="submission" date="2019-09" db="EMBL/GenBank/DDBJ databases">
        <authorList>
            <person name="Chandra G."/>
            <person name="Truman W A."/>
        </authorList>
    </citation>
    <scope>NUCLEOTIDE SEQUENCE [LARGE SCALE GENOMIC DNA]</scope>
    <source>
        <strain evidence="1">PS718</strain>
    </source>
</reference>
<name>A0A5E7DVZ6_PSEFL</name>
<protein>
    <recommendedName>
        <fullName evidence="3">DUF4347 domain-containing protein</fullName>
    </recommendedName>
</protein>
<organism evidence="1 2">
    <name type="scientific">Pseudomonas fluorescens</name>
    <dbReference type="NCBI Taxonomy" id="294"/>
    <lineage>
        <taxon>Bacteria</taxon>
        <taxon>Pseudomonadati</taxon>
        <taxon>Pseudomonadota</taxon>
        <taxon>Gammaproteobacteria</taxon>
        <taxon>Pseudomonadales</taxon>
        <taxon>Pseudomonadaceae</taxon>
        <taxon>Pseudomonas</taxon>
    </lineage>
</organism>
<proteinExistence type="predicted"/>
<evidence type="ECO:0008006" key="3">
    <source>
        <dbReference type="Google" id="ProtNLM"/>
    </source>
</evidence>
<dbReference type="RefSeq" id="WP_150604272.1">
    <property type="nucleotide sequence ID" value="NZ_CABVHX010000019.1"/>
</dbReference>
<dbReference type="EMBL" id="CABVHX010000019">
    <property type="protein sequence ID" value="VVO17578.1"/>
    <property type="molecule type" value="Genomic_DNA"/>
</dbReference>
<dbReference type="AlphaFoldDB" id="A0A5E7DVZ6"/>
<sequence>MHIWHGVVTVIAKKNKGVVVKNRSGSEELLVPFDLCALVEIDFDERVYHSDKDNTPWVEPEERQYVQVGTEVELFSETDTFPTNKDQVISVSFRFNLGIVKGGKSGYVTRGTAVIIYHDFHQDVAKGDSGTAFAEAVTAYYQTLGKPSIAIKTESTYAHLISELQKVADKNSEQFFVDTILIATHGSAGQLWLGHAHSYDTQNVMSQAKPGKNFTLPQTFGATLFSMFGKGLAIAIYACDFLGDEDGHLCALQLRTASQAKAVYAGTGTVYLNADKTGRSTVVCKQVKVVYRADTIETFGGSQIPVFEI</sequence>
<dbReference type="Proteomes" id="UP000325375">
    <property type="component" value="Unassembled WGS sequence"/>
</dbReference>
<evidence type="ECO:0000313" key="1">
    <source>
        <dbReference type="EMBL" id="VVO17578.1"/>
    </source>
</evidence>
<accession>A0A5E7DVZ6</accession>
<evidence type="ECO:0000313" key="2">
    <source>
        <dbReference type="Proteomes" id="UP000325375"/>
    </source>
</evidence>
<gene>
    <name evidence="1" type="ORF">PS718_03943</name>
</gene>